<feature type="region of interest" description="Disordered" evidence="1">
    <location>
        <begin position="11"/>
        <end position="94"/>
    </location>
</feature>
<sequence length="94" mass="10585">MMLQVAVRLEQRLGSQMQEPGEQPWQGEKKRLTKKQQQQQQQRAARSSPGQAAAARRRLLLSPAHTPVSAFHRAKNGKVSPKTRGNLPPPNRSR</sequence>
<name>A0ABQ9D1V4_9PASS</name>
<reference evidence="2" key="1">
    <citation type="submission" date="2019-10" db="EMBL/GenBank/DDBJ databases">
        <authorList>
            <person name="Soares A.E.R."/>
            <person name="Aleixo A."/>
            <person name="Schneider P."/>
            <person name="Miyaki C.Y."/>
            <person name="Schneider M.P."/>
            <person name="Mello C."/>
            <person name="Vasconcelos A.T.R."/>
        </authorList>
    </citation>
    <scope>NUCLEOTIDE SEQUENCE</scope>
    <source>
        <tissue evidence="2">Muscle</tissue>
    </source>
</reference>
<protein>
    <submittedName>
        <fullName evidence="2">Uncharacterized protein</fullName>
    </submittedName>
</protein>
<evidence type="ECO:0000256" key="1">
    <source>
        <dbReference type="SAM" id="MobiDB-lite"/>
    </source>
</evidence>
<dbReference type="Proteomes" id="UP001145742">
    <property type="component" value="Unassembled WGS sequence"/>
</dbReference>
<proteinExistence type="predicted"/>
<keyword evidence="3" id="KW-1185">Reference proteome</keyword>
<dbReference type="EMBL" id="WHWB01034179">
    <property type="protein sequence ID" value="KAJ7413018.1"/>
    <property type="molecule type" value="Genomic_DNA"/>
</dbReference>
<comment type="caution">
    <text evidence="2">The sequence shown here is derived from an EMBL/GenBank/DDBJ whole genome shotgun (WGS) entry which is preliminary data.</text>
</comment>
<organism evidence="2 3">
    <name type="scientific">Willisornis vidua</name>
    <name type="common">Xingu scale-backed antbird</name>
    <dbReference type="NCBI Taxonomy" id="1566151"/>
    <lineage>
        <taxon>Eukaryota</taxon>
        <taxon>Metazoa</taxon>
        <taxon>Chordata</taxon>
        <taxon>Craniata</taxon>
        <taxon>Vertebrata</taxon>
        <taxon>Euteleostomi</taxon>
        <taxon>Archelosauria</taxon>
        <taxon>Archosauria</taxon>
        <taxon>Dinosauria</taxon>
        <taxon>Saurischia</taxon>
        <taxon>Theropoda</taxon>
        <taxon>Coelurosauria</taxon>
        <taxon>Aves</taxon>
        <taxon>Neognathae</taxon>
        <taxon>Neoaves</taxon>
        <taxon>Telluraves</taxon>
        <taxon>Australaves</taxon>
        <taxon>Passeriformes</taxon>
        <taxon>Thamnophilidae</taxon>
        <taxon>Willisornis</taxon>
    </lineage>
</organism>
<gene>
    <name evidence="2" type="ORF">WISP_93582</name>
</gene>
<accession>A0ABQ9D1V4</accession>
<evidence type="ECO:0000313" key="3">
    <source>
        <dbReference type="Proteomes" id="UP001145742"/>
    </source>
</evidence>
<evidence type="ECO:0000313" key="2">
    <source>
        <dbReference type="EMBL" id="KAJ7413018.1"/>
    </source>
</evidence>
<feature type="compositionally biased region" description="Low complexity" evidence="1">
    <location>
        <begin position="36"/>
        <end position="54"/>
    </location>
</feature>